<dbReference type="InterPro" id="IPR036895">
    <property type="entry name" value="Uracil-DNA_glycosylase-like_sf"/>
</dbReference>
<dbReference type="AlphaFoldDB" id="E7RW92"/>
<name>E7RW92_9BURK</name>
<evidence type="ECO:0000256" key="1">
    <source>
        <dbReference type="ARBA" id="ARBA00001400"/>
    </source>
</evidence>
<comment type="caution">
    <text evidence="14">The sequence shown here is derived from an EMBL/GenBank/DDBJ whole genome shotgun (WGS) entry which is preliminary data.</text>
</comment>
<gene>
    <name evidence="14" type="ORF">HMPREF0551_0755</name>
</gene>
<evidence type="ECO:0000256" key="4">
    <source>
        <dbReference type="ARBA" id="ARBA00019403"/>
    </source>
</evidence>
<evidence type="ECO:0000256" key="2">
    <source>
        <dbReference type="ARBA" id="ARBA00006521"/>
    </source>
</evidence>
<dbReference type="CDD" id="cd10030">
    <property type="entry name" value="UDG-F4_TTUDGA_SPO1dp_like"/>
    <property type="match status" value="1"/>
</dbReference>
<dbReference type="Gene3D" id="3.40.470.10">
    <property type="entry name" value="Uracil-DNA glycosylase-like domain"/>
    <property type="match status" value="1"/>
</dbReference>
<accession>E7RW92</accession>
<dbReference type="GO" id="GO:0046872">
    <property type="term" value="F:metal ion binding"/>
    <property type="evidence" value="ECO:0007669"/>
    <property type="project" value="UniProtKB-KW"/>
</dbReference>
<evidence type="ECO:0000256" key="5">
    <source>
        <dbReference type="ARBA" id="ARBA00022485"/>
    </source>
</evidence>
<proteinExistence type="inferred from homology"/>
<evidence type="ECO:0000313" key="14">
    <source>
        <dbReference type="EMBL" id="EFV95267.1"/>
    </source>
</evidence>
<dbReference type="InterPro" id="IPR005122">
    <property type="entry name" value="Uracil-DNA_glycosylase-like"/>
</dbReference>
<feature type="domain" description="Uracil-DNA glycosylase-like" evidence="13">
    <location>
        <begin position="241"/>
        <end position="393"/>
    </location>
</feature>
<keyword evidence="5" id="KW-0004">4Fe-4S</keyword>
<dbReference type="Proteomes" id="UP000011021">
    <property type="component" value="Unassembled WGS sequence"/>
</dbReference>
<dbReference type="SUPFAM" id="SSF52141">
    <property type="entry name" value="Uracil-DNA glycosylase-like"/>
    <property type="match status" value="1"/>
</dbReference>
<keyword evidence="9" id="KW-0408">Iron</keyword>
<dbReference type="NCBIfam" id="TIGR00758">
    <property type="entry name" value="UDG_fam4"/>
    <property type="match status" value="1"/>
</dbReference>
<evidence type="ECO:0000256" key="11">
    <source>
        <dbReference type="ARBA" id="ARBA00023204"/>
    </source>
</evidence>
<protein>
    <recommendedName>
        <fullName evidence="4">Type-4 uracil-DNA glycosylase</fullName>
        <ecNumber evidence="3">3.2.2.27</ecNumber>
    </recommendedName>
</protein>
<evidence type="ECO:0000256" key="6">
    <source>
        <dbReference type="ARBA" id="ARBA00022723"/>
    </source>
</evidence>
<evidence type="ECO:0000256" key="9">
    <source>
        <dbReference type="ARBA" id="ARBA00023004"/>
    </source>
</evidence>
<evidence type="ECO:0000256" key="10">
    <source>
        <dbReference type="ARBA" id="ARBA00023014"/>
    </source>
</evidence>
<comment type="catalytic activity">
    <reaction evidence="1">
        <text>Hydrolyzes single-stranded DNA or mismatched double-stranded DNA and polynucleotides, releasing free uracil.</text>
        <dbReference type="EC" id="3.2.2.27"/>
    </reaction>
</comment>
<dbReference type="SMART" id="SM00986">
    <property type="entry name" value="UDG"/>
    <property type="match status" value="1"/>
</dbReference>
<comment type="similarity">
    <text evidence="2">Belongs to the uracil-DNA glycosylase (UDG) superfamily. Type 4 (UDGa) family.</text>
</comment>
<evidence type="ECO:0000256" key="12">
    <source>
        <dbReference type="SAM" id="MobiDB-lite"/>
    </source>
</evidence>
<dbReference type="HOGENOM" id="CLU_044815_1_0_4"/>
<dbReference type="PANTHER" id="PTHR33693:SF1">
    <property type="entry name" value="TYPE-4 URACIL-DNA GLYCOSYLASE"/>
    <property type="match status" value="1"/>
</dbReference>
<keyword evidence="11" id="KW-0234">DNA repair</keyword>
<evidence type="ECO:0000256" key="3">
    <source>
        <dbReference type="ARBA" id="ARBA00012030"/>
    </source>
</evidence>
<keyword evidence="7" id="KW-0227">DNA damage</keyword>
<dbReference type="PANTHER" id="PTHR33693">
    <property type="entry name" value="TYPE-5 URACIL-DNA GLYCOSYLASE"/>
    <property type="match status" value="1"/>
</dbReference>
<reference evidence="14 15" key="1">
    <citation type="submission" date="2010-12" db="EMBL/GenBank/DDBJ databases">
        <authorList>
            <person name="Muzny D."/>
            <person name="Qin X."/>
            <person name="Deng J."/>
            <person name="Jiang H."/>
            <person name="Liu Y."/>
            <person name="Qu J."/>
            <person name="Song X.-Z."/>
            <person name="Zhang L."/>
            <person name="Thornton R."/>
            <person name="Coyle M."/>
            <person name="Francisco L."/>
            <person name="Jackson L."/>
            <person name="Javaid M."/>
            <person name="Korchina V."/>
            <person name="Kovar C."/>
            <person name="Mata R."/>
            <person name="Mathew T."/>
            <person name="Ngo R."/>
            <person name="Nguyen L."/>
            <person name="Nguyen N."/>
            <person name="Okwuonu G."/>
            <person name="Ongeri F."/>
            <person name="Pham C."/>
            <person name="Simmons D."/>
            <person name="Wilczek-Boney K."/>
            <person name="Hale W."/>
            <person name="Jakkamsetti A."/>
            <person name="Pham P."/>
            <person name="Ruth R."/>
            <person name="San Lucas F."/>
            <person name="Warren J."/>
            <person name="Zhang J."/>
            <person name="Zhao Z."/>
            <person name="Zhou C."/>
            <person name="Zhu D."/>
            <person name="Lee S."/>
            <person name="Bess C."/>
            <person name="Blankenburg K."/>
            <person name="Forbes L."/>
            <person name="Fu Q."/>
            <person name="Gubbala S."/>
            <person name="Hirani K."/>
            <person name="Jayaseelan J.C."/>
            <person name="Lara F."/>
            <person name="Munidasa M."/>
            <person name="Palculict T."/>
            <person name="Patil S."/>
            <person name="Pu L.-L."/>
            <person name="Saada N."/>
            <person name="Tang L."/>
            <person name="Weissenberger G."/>
            <person name="Zhu Y."/>
            <person name="Hemphill L."/>
            <person name="Shang Y."/>
            <person name="Youmans B."/>
            <person name="Ayvaz T."/>
            <person name="Ross M."/>
            <person name="Santibanez J."/>
            <person name="Aqrawi P."/>
            <person name="Gross S."/>
            <person name="Joshi V."/>
            <person name="Fowler G."/>
            <person name="Nazareth L."/>
            <person name="Reid J."/>
            <person name="Worley K."/>
            <person name="Petrosino J."/>
            <person name="Highlander S."/>
            <person name="Gibbs R."/>
        </authorList>
    </citation>
    <scope>NUCLEOTIDE SEQUENCE [LARGE SCALE GENOMIC DNA]</scope>
    <source>
        <strain evidence="14 15">ATCC 51599</strain>
    </source>
</reference>
<keyword evidence="15" id="KW-1185">Reference proteome</keyword>
<dbReference type="GO" id="GO:0004844">
    <property type="term" value="F:uracil DNA N-glycosylase activity"/>
    <property type="evidence" value="ECO:0007669"/>
    <property type="project" value="UniProtKB-EC"/>
</dbReference>
<feature type="region of interest" description="Disordered" evidence="12">
    <location>
        <begin position="55"/>
        <end position="76"/>
    </location>
</feature>
<keyword evidence="10" id="KW-0411">Iron-sulfur</keyword>
<keyword evidence="14" id="KW-0326">Glycosidase</keyword>
<evidence type="ECO:0000313" key="15">
    <source>
        <dbReference type="Proteomes" id="UP000011021"/>
    </source>
</evidence>
<evidence type="ECO:0000256" key="8">
    <source>
        <dbReference type="ARBA" id="ARBA00022801"/>
    </source>
</evidence>
<organism evidence="14 15">
    <name type="scientific">Lautropia mirabilis ATCC 51599</name>
    <dbReference type="NCBI Taxonomy" id="887898"/>
    <lineage>
        <taxon>Bacteria</taxon>
        <taxon>Pseudomonadati</taxon>
        <taxon>Pseudomonadota</taxon>
        <taxon>Betaproteobacteria</taxon>
        <taxon>Burkholderiales</taxon>
        <taxon>Burkholderiaceae</taxon>
        <taxon>Lautropia</taxon>
    </lineage>
</organism>
<evidence type="ECO:0000256" key="7">
    <source>
        <dbReference type="ARBA" id="ARBA00022763"/>
    </source>
</evidence>
<dbReference type="InterPro" id="IPR051536">
    <property type="entry name" value="UDG_Type-4/5"/>
</dbReference>
<dbReference type="SMART" id="SM00987">
    <property type="entry name" value="UreE_C"/>
    <property type="match status" value="1"/>
</dbReference>
<sequence length="409" mass="43792">MTEDTVAMPDDASTKDDAVLAARRRRAWAALGLGPLWLPRAGALPGAPHITHVTRADSQAVPEAEAGAPEASGSDADIDVHASDVWQAREASADTAAMAGESPATYSAPQVEISSGVKNSSGANIPVAAVDIGERSEGLSTGAADVAPNARPSDDVVADAGPEPGHPAWADDVPLESWGGEPWMEDADWLPEPMLPAEPEPESAPLSHPDLPPAQRWIRLREDVDGCRRCRLAETRTNTVFGRGRPQQARWMLIGEGPGAEEDKQGEAFVGQAGKLLDAMLDAAGIDPSADVFIANVLKCRPPNNRNPEPDEVAACEGYLYEQIRLVQPDCILLLGRFAAQSVLHSELQIGRLRNKLHHITLDGRQVPVVVTYHPAYLLRNQRDKLKGWEDLCLALSAMEAQDTARTAS</sequence>
<dbReference type="EC" id="3.2.2.27" evidence="3"/>
<dbReference type="eggNOG" id="COG1573">
    <property type="taxonomic scope" value="Bacteria"/>
</dbReference>
<dbReference type="STRING" id="887898.HMPREF0551_0755"/>
<keyword evidence="8 14" id="KW-0378">Hydrolase</keyword>
<dbReference type="Pfam" id="PF03167">
    <property type="entry name" value="UDG"/>
    <property type="match status" value="1"/>
</dbReference>
<evidence type="ECO:0000259" key="13">
    <source>
        <dbReference type="SMART" id="SM00986"/>
    </source>
</evidence>
<dbReference type="GO" id="GO:0006281">
    <property type="term" value="P:DNA repair"/>
    <property type="evidence" value="ECO:0007669"/>
    <property type="project" value="UniProtKB-KW"/>
</dbReference>
<dbReference type="EMBL" id="AEQP01000003">
    <property type="protein sequence ID" value="EFV95267.1"/>
    <property type="molecule type" value="Genomic_DNA"/>
</dbReference>
<dbReference type="GO" id="GO:0051539">
    <property type="term" value="F:4 iron, 4 sulfur cluster binding"/>
    <property type="evidence" value="ECO:0007669"/>
    <property type="project" value="UniProtKB-KW"/>
</dbReference>
<keyword evidence="6" id="KW-0479">Metal-binding</keyword>
<feature type="compositionally biased region" description="Low complexity" evidence="12">
    <location>
        <begin position="62"/>
        <end position="75"/>
    </location>
</feature>
<dbReference type="InterPro" id="IPR005273">
    <property type="entry name" value="Ura-DNA_glyco_family4"/>
</dbReference>